<dbReference type="AlphaFoldDB" id="A0A2M7QJ45"/>
<dbReference type="GO" id="GO:0006487">
    <property type="term" value="P:protein N-linked glycosylation"/>
    <property type="evidence" value="ECO:0007669"/>
    <property type="project" value="TreeGrafter"/>
</dbReference>
<dbReference type="GO" id="GO:0004377">
    <property type="term" value="F:GDP-Man:Man(3)GlcNAc(2)-PP-Dol alpha-1,2-mannosyltransferase activity"/>
    <property type="evidence" value="ECO:0007669"/>
    <property type="project" value="InterPro"/>
</dbReference>
<dbReference type="InterPro" id="IPR001296">
    <property type="entry name" value="Glyco_trans_1"/>
</dbReference>
<accession>A0A2M7QJ45</accession>
<dbReference type="Pfam" id="PF00534">
    <property type="entry name" value="Glycos_transf_1"/>
    <property type="match status" value="1"/>
</dbReference>
<dbReference type="SUPFAM" id="SSF53756">
    <property type="entry name" value="UDP-Glycosyltransferase/glycogen phosphorylase"/>
    <property type="match status" value="1"/>
</dbReference>
<reference evidence="3" key="1">
    <citation type="submission" date="2017-09" db="EMBL/GenBank/DDBJ databases">
        <title>Depth-based differentiation of microbial function through sediment-hosted aquifers and enrichment of novel symbionts in the deep terrestrial subsurface.</title>
        <authorList>
            <person name="Probst A.J."/>
            <person name="Ladd B."/>
            <person name="Jarett J.K."/>
            <person name="Geller-Mcgrath D.E."/>
            <person name="Sieber C.M.K."/>
            <person name="Emerson J.B."/>
            <person name="Anantharaman K."/>
            <person name="Thomas B.C."/>
            <person name="Malmstrom R."/>
            <person name="Stieglmeier M."/>
            <person name="Klingl A."/>
            <person name="Woyke T."/>
            <person name="Ryan C.M."/>
            <person name="Banfield J.F."/>
        </authorList>
    </citation>
    <scope>NUCLEOTIDE SEQUENCE [LARGE SCALE GENOMIC DNA]</scope>
</reference>
<dbReference type="EMBL" id="PFLI01000050">
    <property type="protein sequence ID" value="PIY72364.1"/>
    <property type="molecule type" value="Genomic_DNA"/>
</dbReference>
<comment type="caution">
    <text evidence="2">The sequence shown here is derived from an EMBL/GenBank/DDBJ whole genome shotgun (WGS) entry which is preliminary data.</text>
</comment>
<sequence>MKKNVALYDPYLDILGGGEKHILSILQVLENEGFNIHIFWDQDFSSSIVNNLNLKFKHLIFLPNIFRSSSPLEKVNILKKYNMFFYVTDGSYFLSSAKKNIVFCMVPNKTLYNMNLINKIKTLNSSFISNSIYTQKWLQKWGITSQVIYPYVTSDLLDTKQKTKKENIILSVGRFFGHLHAKKHEEIIKTFQLFQKNYPDFKLVLIGGLKQEDKPYFERLIKLVGKNKNILLKPNVPYSELYKYYNKSMFFWHFTGYEVDEQTHPEMVEHLGMTPLEAMACGSIPFCYEAGGPKEIITDGKNGFLFKNQSELIFKTDNVLKNSYLLKIIQERCHNYVKQYFSFTVFENKVKEILL</sequence>
<proteinExistence type="predicted"/>
<organism evidence="2 3">
    <name type="scientific">Candidatus Roizmanbacteria bacterium CG_4_10_14_0_8_um_filter_33_9</name>
    <dbReference type="NCBI Taxonomy" id="1974826"/>
    <lineage>
        <taxon>Bacteria</taxon>
        <taxon>Candidatus Roizmaniibacteriota</taxon>
    </lineage>
</organism>
<protein>
    <recommendedName>
        <fullName evidence="1">Glycosyl transferase family 1 domain-containing protein</fullName>
    </recommendedName>
</protein>
<dbReference type="Gene3D" id="3.40.50.2000">
    <property type="entry name" value="Glycogen Phosphorylase B"/>
    <property type="match status" value="1"/>
</dbReference>
<feature type="domain" description="Glycosyl transferase family 1" evidence="1">
    <location>
        <begin position="161"/>
        <end position="331"/>
    </location>
</feature>
<evidence type="ECO:0000259" key="1">
    <source>
        <dbReference type="Pfam" id="PF00534"/>
    </source>
</evidence>
<dbReference type="InterPro" id="IPR038013">
    <property type="entry name" value="ALG11"/>
</dbReference>
<evidence type="ECO:0000313" key="2">
    <source>
        <dbReference type="EMBL" id="PIY72364.1"/>
    </source>
</evidence>
<dbReference type="PANTHER" id="PTHR45919:SF1">
    <property type="entry name" value="GDP-MAN:MAN(3)GLCNAC(2)-PP-DOL ALPHA-1,2-MANNOSYLTRANSFERASE"/>
    <property type="match status" value="1"/>
</dbReference>
<evidence type="ECO:0000313" key="3">
    <source>
        <dbReference type="Proteomes" id="UP000229401"/>
    </source>
</evidence>
<name>A0A2M7QJ45_9BACT</name>
<dbReference type="Proteomes" id="UP000229401">
    <property type="component" value="Unassembled WGS sequence"/>
</dbReference>
<dbReference type="PANTHER" id="PTHR45919">
    <property type="entry name" value="GDP-MAN:MAN(3)GLCNAC(2)-PP-DOL ALPHA-1,2-MANNOSYLTRANSFERASE"/>
    <property type="match status" value="1"/>
</dbReference>
<dbReference type="GO" id="GO:0016020">
    <property type="term" value="C:membrane"/>
    <property type="evidence" value="ECO:0007669"/>
    <property type="project" value="TreeGrafter"/>
</dbReference>
<gene>
    <name evidence="2" type="ORF">COY87_01350</name>
</gene>